<dbReference type="EMBL" id="BMKK01000006">
    <property type="protein sequence ID" value="GGD64494.1"/>
    <property type="molecule type" value="Genomic_DNA"/>
</dbReference>
<evidence type="ECO:0000313" key="3">
    <source>
        <dbReference type="EMBL" id="GGD64494.1"/>
    </source>
</evidence>
<proteinExistence type="inferred from homology"/>
<dbReference type="Proteomes" id="UP000609064">
    <property type="component" value="Unassembled WGS sequence"/>
</dbReference>
<gene>
    <name evidence="3" type="ORF">GCM10011514_30600</name>
</gene>
<dbReference type="PANTHER" id="PTHR43000">
    <property type="entry name" value="DTDP-D-GLUCOSE 4,6-DEHYDRATASE-RELATED"/>
    <property type="match status" value="1"/>
</dbReference>
<organism evidence="3 4">
    <name type="scientific">Emticicia aquatilis</name>
    <dbReference type="NCBI Taxonomy" id="1537369"/>
    <lineage>
        <taxon>Bacteria</taxon>
        <taxon>Pseudomonadati</taxon>
        <taxon>Bacteroidota</taxon>
        <taxon>Cytophagia</taxon>
        <taxon>Cytophagales</taxon>
        <taxon>Leadbetterellaceae</taxon>
        <taxon>Emticicia</taxon>
    </lineage>
</organism>
<reference evidence="3" key="1">
    <citation type="journal article" date="2014" name="Int. J. Syst. Evol. Microbiol.">
        <title>Complete genome sequence of Corynebacterium casei LMG S-19264T (=DSM 44701T), isolated from a smear-ripened cheese.</title>
        <authorList>
            <consortium name="US DOE Joint Genome Institute (JGI-PGF)"/>
            <person name="Walter F."/>
            <person name="Albersmeier A."/>
            <person name="Kalinowski J."/>
            <person name="Ruckert C."/>
        </authorList>
    </citation>
    <scope>NUCLEOTIDE SEQUENCE</scope>
    <source>
        <strain evidence="3">CGMCC 1.15958</strain>
    </source>
</reference>
<evidence type="ECO:0000313" key="4">
    <source>
        <dbReference type="Proteomes" id="UP000609064"/>
    </source>
</evidence>
<feature type="domain" description="NAD-dependent epimerase/dehydratase" evidence="2">
    <location>
        <begin position="6"/>
        <end position="209"/>
    </location>
</feature>
<accession>A0A916YWD5</accession>
<reference evidence="3" key="2">
    <citation type="submission" date="2020-09" db="EMBL/GenBank/DDBJ databases">
        <authorList>
            <person name="Sun Q."/>
            <person name="Zhou Y."/>
        </authorList>
    </citation>
    <scope>NUCLEOTIDE SEQUENCE</scope>
    <source>
        <strain evidence="3">CGMCC 1.15958</strain>
    </source>
</reference>
<dbReference type="SUPFAM" id="SSF51735">
    <property type="entry name" value="NAD(P)-binding Rossmann-fold domains"/>
    <property type="match status" value="1"/>
</dbReference>
<comment type="caution">
    <text evidence="3">The sequence shown here is derived from an EMBL/GenBank/DDBJ whole genome shotgun (WGS) entry which is preliminary data.</text>
</comment>
<evidence type="ECO:0000259" key="2">
    <source>
        <dbReference type="Pfam" id="PF01370"/>
    </source>
</evidence>
<dbReference type="InterPro" id="IPR036291">
    <property type="entry name" value="NAD(P)-bd_dom_sf"/>
</dbReference>
<dbReference type="RefSeq" id="WP_188767004.1">
    <property type="nucleotide sequence ID" value="NZ_BMKK01000006.1"/>
</dbReference>
<protein>
    <submittedName>
        <fullName evidence="3">Nucleoside-diphosphate-sugar epimerase</fullName>
    </submittedName>
</protein>
<dbReference type="InterPro" id="IPR001509">
    <property type="entry name" value="Epimerase_deHydtase"/>
</dbReference>
<dbReference type="Gene3D" id="3.40.50.720">
    <property type="entry name" value="NAD(P)-binding Rossmann-like Domain"/>
    <property type="match status" value="1"/>
</dbReference>
<sequence>MYNIQISGITGFIGKNLKKYLEINENNVSEVLLRNNNQDLIRLETDTIIHLAGKAHDTKKKTKLEEYYEVNTALTKKLFDAFLASNAKVFITLSSVKAVADSVDGILTEEVIPNPSTHYGKSKLLAEQYIFSKPIPNEKRVYVLRPCMVHGNENKGNLNLLYKIVSKGIPYPLGCFENKRSFLSITNLCFVIDELIHQEDIPSGIYNVADEIPLSTNRLITLMGEVLNRRSKIWFINQSVIRFIAKIGSICHLPLDTERLQKLTENYIVSSEKLLKALKKPLPISSEAGLRITIKCFADEKL</sequence>
<dbReference type="Pfam" id="PF01370">
    <property type="entry name" value="Epimerase"/>
    <property type="match status" value="1"/>
</dbReference>
<keyword evidence="4" id="KW-1185">Reference proteome</keyword>
<comment type="similarity">
    <text evidence="1">Belongs to the NAD(P)-dependent epimerase/dehydratase family.</text>
</comment>
<name>A0A916YWD5_9BACT</name>
<evidence type="ECO:0000256" key="1">
    <source>
        <dbReference type="ARBA" id="ARBA00007637"/>
    </source>
</evidence>
<dbReference type="AlphaFoldDB" id="A0A916YWD5"/>